<dbReference type="PANTHER" id="PTHR11530">
    <property type="entry name" value="D-AMINO ACID OXIDASE"/>
    <property type="match status" value="1"/>
</dbReference>
<gene>
    <name evidence="8" type="ORF">BHQ10_004325</name>
</gene>
<dbReference type="OrthoDB" id="2015447at2759"/>
<dbReference type="PANTHER" id="PTHR11530:SF16">
    <property type="entry name" value="D-AMINO ACID OXIDASE (AFU_ORTHOLOGUE AFUA_5G11290)"/>
    <property type="match status" value="1"/>
</dbReference>
<feature type="domain" description="FAD dependent oxidoreductase" evidence="7">
    <location>
        <begin position="7"/>
        <end position="342"/>
    </location>
</feature>
<evidence type="ECO:0000256" key="6">
    <source>
        <dbReference type="PIRSR" id="PIRSR000189-1"/>
    </source>
</evidence>
<keyword evidence="5" id="KW-0560">Oxidoreductase</keyword>
<protein>
    <recommendedName>
        <fullName evidence="7">FAD dependent oxidoreductase domain-containing protein</fullName>
    </recommendedName>
</protein>
<dbReference type="SUPFAM" id="SSF54373">
    <property type="entry name" value="FAD-linked reductases, C-terminal domain"/>
    <property type="match status" value="1"/>
</dbReference>
<name>A0A364KXN6_TALAM</name>
<dbReference type="RefSeq" id="XP_040732829.1">
    <property type="nucleotide sequence ID" value="XM_040876679.1"/>
</dbReference>
<feature type="binding site" evidence="6">
    <location>
        <position position="300"/>
    </location>
    <ligand>
        <name>D-dopa</name>
        <dbReference type="ChEBI" id="CHEBI:149689"/>
    </ligand>
</feature>
<dbReference type="EMBL" id="MIKG01000007">
    <property type="protein sequence ID" value="RAO68313.1"/>
    <property type="molecule type" value="Genomic_DNA"/>
</dbReference>
<dbReference type="PROSITE" id="PS00677">
    <property type="entry name" value="DAO"/>
    <property type="match status" value="1"/>
</dbReference>
<proteinExistence type="inferred from homology"/>
<evidence type="ECO:0000256" key="1">
    <source>
        <dbReference type="ARBA" id="ARBA00001974"/>
    </source>
</evidence>
<dbReference type="PIRSF" id="PIRSF000189">
    <property type="entry name" value="D-aa_oxidase"/>
    <property type="match status" value="1"/>
</dbReference>
<evidence type="ECO:0000256" key="2">
    <source>
        <dbReference type="ARBA" id="ARBA00006730"/>
    </source>
</evidence>
<dbReference type="InterPro" id="IPR006076">
    <property type="entry name" value="FAD-dep_OxRdtase"/>
</dbReference>
<dbReference type="Proteomes" id="UP000249363">
    <property type="component" value="Unassembled WGS sequence"/>
</dbReference>
<dbReference type="InterPro" id="IPR023209">
    <property type="entry name" value="DAO"/>
</dbReference>
<dbReference type="Gene3D" id="3.40.50.720">
    <property type="entry name" value="NAD(P)-binding Rossmann-like Domain"/>
    <property type="match status" value="1"/>
</dbReference>
<dbReference type="STRING" id="1196081.A0A364KXN6"/>
<evidence type="ECO:0000256" key="5">
    <source>
        <dbReference type="ARBA" id="ARBA00023002"/>
    </source>
</evidence>
<evidence type="ECO:0000256" key="4">
    <source>
        <dbReference type="ARBA" id="ARBA00022827"/>
    </source>
</evidence>
<keyword evidence="4 6" id="KW-0274">FAD</keyword>
<dbReference type="GO" id="GO:0019478">
    <property type="term" value="P:D-amino acid catabolic process"/>
    <property type="evidence" value="ECO:0007669"/>
    <property type="project" value="TreeGrafter"/>
</dbReference>
<organism evidence="8 9">
    <name type="scientific">Talaromyces amestolkiae</name>
    <dbReference type="NCBI Taxonomy" id="1196081"/>
    <lineage>
        <taxon>Eukaryota</taxon>
        <taxon>Fungi</taxon>
        <taxon>Dikarya</taxon>
        <taxon>Ascomycota</taxon>
        <taxon>Pezizomycotina</taxon>
        <taxon>Eurotiomycetes</taxon>
        <taxon>Eurotiomycetidae</taxon>
        <taxon>Eurotiales</taxon>
        <taxon>Trichocomaceae</taxon>
        <taxon>Talaromyces</taxon>
        <taxon>Talaromyces sect. Talaromyces</taxon>
    </lineage>
</organism>
<accession>A0A364KXN6</accession>
<dbReference type="GO" id="GO:0071949">
    <property type="term" value="F:FAD binding"/>
    <property type="evidence" value="ECO:0007669"/>
    <property type="project" value="InterPro"/>
</dbReference>
<dbReference type="GO" id="GO:0003884">
    <property type="term" value="F:D-amino-acid oxidase activity"/>
    <property type="evidence" value="ECO:0007669"/>
    <property type="project" value="InterPro"/>
</dbReference>
<sequence length="359" mass="39570">MPSELNIIVLGAGVAGLTTAHSILAKFPSIKVNLTIVAKHLPGDINQTEYCSPQAGANWRSFEPELNQYGQYDKVAFERFLQIAKESPESGVKRFPLRLVYGPEDDRRREGLWFGELVGGIVDVPKNELPEGAGWGVDLVTFIFSPVVYCNWLFASLLQRGVKVVRRSYDHVDSLRSDFPNTDAIFNCTGLGARHLGGVEDTKVHPTKGQTILISEPKKPLPRMSVWTQPSIFPPGEFSHVFPRPLGGGVIIGGVRLDNDWDGSFDESRVERIKQRACQLAPELGKPDDLQVVRHNIGLRPSRDGGARVDIEDRKGTWLVHNYGAGGAGYQSSWGMAEHAVALFAEKVDTDFGGRQAKL</sequence>
<dbReference type="SUPFAM" id="SSF51971">
    <property type="entry name" value="Nucleotide-binding domain"/>
    <property type="match status" value="1"/>
</dbReference>
<comment type="similarity">
    <text evidence="2">Belongs to the DAMOX/DASOX family.</text>
</comment>
<comment type="cofactor">
    <cofactor evidence="1 6">
        <name>FAD</name>
        <dbReference type="ChEBI" id="CHEBI:57692"/>
    </cofactor>
</comment>
<evidence type="ECO:0000313" key="9">
    <source>
        <dbReference type="Proteomes" id="UP000249363"/>
    </source>
</evidence>
<comment type="caution">
    <text evidence="8">The sequence shown here is derived from an EMBL/GenBank/DDBJ whole genome shotgun (WGS) entry which is preliminary data.</text>
</comment>
<evidence type="ECO:0000313" key="8">
    <source>
        <dbReference type="EMBL" id="RAO68313.1"/>
    </source>
</evidence>
<dbReference type="InterPro" id="IPR006181">
    <property type="entry name" value="D-amino_acid_oxidase_CS"/>
</dbReference>
<feature type="binding site" evidence="6">
    <location>
        <position position="327"/>
    </location>
    <ligand>
        <name>D-dopa</name>
        <dbReference type="ChEBI" id="CHEBI:149689"/>
    </ligand>
</feature>
<keyword evidence="3" id="KW-0285">Flavoprotein</keyword>
<dbReference type="Gene3D" id="3.30.9.10">
    <property type="entry name" value="D-Amino Acid Oxidase, subunit A, domain 2"/>
    <property type="match status" value="1"/>
</dbReference>
<dbReference type="Pfam" id="PF01266">
    <property type="entry name" value="DAO"/>
    <property type="match status" value="1"/>
</dbReference>
<dbReference type="GeneID" id="63793541"/>
<feature type="binding site" evidence="6">
    <location>
        <position position="189"/>
    </location>
    <ligand>
        <name>FAD</name>
        <dbReference type="ChEBI" id="CHEBI:57692"/>
    </ligand>
</feature>
<keyword evidence="9" id="KW-1185">Reference proteome</keyword>
<dbReference type="GO" id="GO:0005737">
    <property type="term" value="C:cytoplasm"/>
    <property type="evidence" value="ECO:0007669"/>
    <property type="project" value="TreeGrafter"/>
</dbReference>
<reference evidence="8 9" key="1">
    <citation type="journal article" date="2017" name="Biotechnol. Biofuels">
        <title>Differential beta-glucosidase expression as a function of carbon source availability in Talaromyces amestolkiae: a genomic and proteomic approach.</title>
        <authorList>
            <person name="de Eugenio L.I."/>
            <person name="Mendez-Liter J.A."/>
            <person name="Nieto-Dominguez M."/>
            <person name="Alonso L."/>
            <person name="Gil-Munoz J."/>
            <person name="Barriuso J."/>
            <person name="Prieto A."/>
            <person name="Martinez M.J."/>
        </authorList>
    </citation>
    <scope>NUCLEOTIDE SEQUENCE [LARGE SCALE GENOMIC DNA]</scope>
    <source>
        <strain evidence="8 9">CIB</strain>
    </source>
</reference>
<evidence type="ECO:0000256" key="3">
    <source>
        <dbReference type="ARBA" id="ARBA00022630"/>
    </source>
</evidence>
<evidence type="ECO:0000259" key="7">
    <source>
        <dbReference type="Pfam" id="PF01266"/>
    </source>
</evidence>
<dbReference type="AlphaFoldDB" id="A0A364KXN6"/>